<sequence length="595" mass="65070">MTELPNGASSVYTIIKFIKPIKQTSKKRKRKMDMDLWWCPVCERAITEQEETVQRAGLVVKRPTLPPSQPRYTTRGGVYAPKGSLYCSDACREVEELNGRFAFEQLAAYLPDLLDRPPLSSEEPDSEGTLSGTDELTSTDRSRSVSLGRRSGSAGPIKSSRTPISLEELNGLTVNNHKLKGLTPAIVQPNTGPAAKELETGLPSRRVPILLSPNGTPLIQPTFPQRPALGAGQQQRRHHSQYSPQKRGSPPQSTAAVRPSSRGLKVGTTGVLPKPSTSVPIYPSVTVVGQSGTQPNNIKTKTILNHQLKSHNDFMEFDPLARHEHKQTSLLQHYGLFFRSHRPQWADFNDEHDSSFEAAHLPRAGRSGHHQVGECMSRQESRTEESEKSRRSSLQPPGRRGNRSSSSTTIVGGARSSNSSTSSTKPLASSSAAKPGSSLPTASRKERKPRPMAGPENPCRSWTWDHLPADVPQYPAMDLAQIRVSKLLLLQAQPARITDSNSLNATIEAQTTKSVSTETGPHPLSTTRTVKDQEGLSGKPPSLNPRSAASHPSPPPPPARHPEEPPSRPAFLANLRIPLQPPLIQSKKKLFIFHP</sequence>
<accession>A0A5B0RXL6</accession>
<feature type="compositionally biased region" description="Basic and acidic residues" evidence="1">
    <location>
        <begin position="377"/>
        <end position="390"/>
    </location>
</feature>
<dbReference type="AlphaFoldDB" id="A0A5B0RXL6"/>
<gene>
    <name evidence="2" type="ORF">PGTUg99_009749</name>
</gene>
<dbReference type="Proteomes" id="UP000325313">
    <property type="component" value="Unassembled WGS sequence"/>
</dbReference>
<name>A0A5B0RXL6_PUCGR</name>
<dbReference type="EMBL" id="VDEP01000106">
    <property type="protein sequence ID" value="KAA1130736.1"/>
    <property type="molecule type" value="Genomic_DNA"/>
</dbReference>
<protein>
    <submittedName>
        <fullName evidence="2">Uncharacterized protein</fullName>
    </submittedName>
</protein>
<feature type="region of interest" description="Disordered" evidence="1">
    <location>
        <begin position="214"/>
        <end position="274"/>
    </location>
</feature>
<comment type="caution">
    <text evidence="2">The sequence shown here is derived from an EMBL/GenBank/DDBJ whole genome shotgun (WGS) entry which is preliminary data.</text>
</comment>
<feature type="compositionally biased region" description="Polar residues" evidence="1">
    <location>
        <begin position="241"/>
        <end position="255"/>
    </location>
</feature>
<evidence type="ECO:0000313" key="3">
    <source>
        <dbReference type="Proteomes" id="UP000325313"/>
    </source>
</evidence>
<evidence type="ECO:0000313" key="2">
    <source>
        <dbReference type="EMBL" id="KAA1130736.1"/>
    </source>
</evidence>
<feature type="region of interest" description="Disordered" evidence="1">
    <location>
        <begin position="510"/>
        <end position="571"/>
    </location>
</feature>
<organism evidence="2 3">
    <name type="scientific">Puccinia graminis f. sp. tritici</name>
    <dbReference type="NCBI Taxonomy" id="56615"/>
    <lineage>
        <taxon>Eukaryota</taxon>
        <taxon>Fungi</taxon>
        <taxon>Dikarya</taxon>
        <taxon>Basidiomycota</taxon>
        <taxon>Pucciniomycotina</taxon>
        <taxon>Pucciniomycetes</taxon>
        <taxon>Pucciniales</taxon>
        <taxon>Pucciniaceae</taxon>
        <taxon>Puccinia</taxon>
    </lineage>
</organism>
<evidence type="ECO:0000256" key="1">
    <source>
        <dbReference type="SAM" id="MobiDB-lite"/>
    </source>
</evidence>
<feature type="compositionally biased region" description="Low complexity" evidence="1">
    <location>
        <begin position="144"/>
        <end position="155"/>
    </location>
</feature>
<feature type="compositionally biased region" description="Polar residues" evidence="1">
    <location>
        <begin position="510"/>
        <end position="528"/>
    </location>
</feature>
<feature type="compositionally biased region" description="Polar residues" evidence="1">
    <location>
        <begin position="214"/>
        <end position="223"/>
    </location>
</feature>
<feature type="region of interest" description="Disordered" evidence="1">
    <location>
        <begin position="363"/>
        <end position="463"/>
    </location>
</feature>
<feature type="region of interest" description="Disordered" evidence="1">
    <location>
        <begin position="114"/>
        <end position="162"/>
    </location>
</feature>
<feature type="compositionally biased region" description="Low complexity" evidence="1">
    <location>
        <begin position="404"/>
        <end position="439"/>
    </location>
</feature>
<reference evidence="2 3" key="1">
    <citation type="submission" date="2019-05" db="EMBL/GenBank/DDBJ databases">
        <title>Emergence of the Ug99 lineage of the wheat stem rust pathogen through somatic hybridization.</title>
        <authorList>
            <person name="Li F."/>
            <person name="Upadhyaya N.M."/>
            <person name="Sperschneider J."/>
            <person name="Matny O."/>
            <person name="Nguyen-Phuc H."/>
            <person name="Mago R."/>
            <person name="Raley C."/>
            <person name="Miller M.E."/>
            <person name="Silverstein K.A.T."/>
            <person name="Henningsen E."/>
            <person name="Hirsch C.D."/>
            <person name="Visser B."/>
            <person name="Pretorius Z.A."/>
            <person name="Steffenson B.J."/>
            <person name="Schwessinger B."/>
            <person name="Dodds P.N."/>
            <person name="Figueroa M."/>
        </authorList>
    </citation>
    <scope>NUCLEOTIDE SEQUENCE [LARGE SCALE GENOMIC DNA]</scope>
    <source>
        <strain evidence="2 3">Ug99</strain>
    </source>
</reference>
<proteinExistence type="predicted"/>